<gene>
    <name evidence="1" type="ORF">HUT05_08785</name>
</gene>
<keyword evidence="2" id="KW-1185">Reference proteome</keyword>
<accession>A0A7H8T369</accession>
<dbReference type="RefSeq" id="WP_176574750.1">
    <property type="nucleotide sequence ID" value="NZ_CBDRGH010000024.1"/>
</dbReference>
<evidence type="ECO:0000313" key="1">
    <source>
        <dbReference type="EMBL" id="QKZ17438.1"/>
    </source>
</evidence>
<evidence type="ECO:0000313" key="2">
    <source>
        <dbReference type="Proteomes" id="UP000509418"/>
    </source>
</evidence>
<dbReference type="EMBL" id="CP056041">
    <property type="protein sequence ID" value="QKZ17438.1"/>
    <property type="molecule type" value="Genomic_DNA"/>
</dbReference>
<dbReference type="AlphaFoldDB" id="A0A7H8T369"/>
<reference evidence="1 2" key="1">
    <citation type="submission" date="2020-06" db="EMBL/GenBank/DDBJ databases">
        <title>Genome mining for natural products.</title>
        <authorList>
            <person name="Zhang B."/>
            <person name="Shi J."/>
            <person name="Ge H."/>
        </authorList>
    </citation>
    <scope>NUCLEOTIDE SEQUENCE [LARGE SCALE GENOMIC DNA]</scope>
    <source>
        <strain evidence="1 2">NA02069</strain>
    </source>
</reference>
<proteinExistence type="predicted"/>
<sequence length="938" mass="102060">MSGPRESTSFGALRGQLQEAAATFAGGPDALEGILLGMVDDVDRAVREPLEIFPVCHHSPASALAMARRLREKQPKVVYLELCEDMAPLLTELRNCRLPVAVQAFAGDVDGFPADWAPLSVVAPVTEASAEYQAIAYALDTPGVELVLVDRSSDHVFQWDRRGEHAQEAATPPEEAEAALHGEAVGVEIGDLRPRFAELEEHLLRHGKVRHWSEWWHQYVEVPLGDSDHDTYRQVMFLIGSLFRRLAPGEGSRVRVDEDRERYMWTRMREHLTATGADPEDCLYVCGAFHAASRVEEFGVHGASDTFTISPRTATTWQYGLIPSSHAAIEAQFGLAAGSVSIAATEWAKTLKRTRVKPFRLEGQAGTKKSGKKTALPAVAVAPQSTVAADKLTGFLRRPPVLDGLDEAELLGWSVDIVRAARRNGYLASTADAIAVFETSILLAGMRDRAKPTPYDFQDAAVTCIEKDSVPGRRDVRRLVEIMMGGDRIGQVGYDSLPPLARDVYDRLAPLELKLEQRGVRRALLDMASRPELQACSDVLWMLRRLLPQGAARPIMGERGLGERSIQESWDLALGTHQRALIELGYEGVSLEQVLEQRLRRDAYGAQATTATVLAAVEDATLYLRSRRLSDELGTHALKVLATERSVDGAPEVLRRVRALLAYYRTSEPVLPSWIESFVKTGYAHYCTLLPTAFRDEDATVGQVAAMLGFLFSMESLALSLGCDRTQLELAVAQSHPDEPSKTALLWAAQVQLGTLSRAELRARCAELLDNPLVVPAYPRYLSGFVHALEPVPGLADVVVEAVSNAFGRLPDTVLLPWLPLLITTLRSGASDLAPLLIREAGRIFPGRLAALDIWVPPWRMPQTDPFAAARPKPAPGVHRGATLLTKHPATCDAVAELLGCDGVWAGAAAGPNPSGGAVLTARHPATADALESLLAGG</sequence>
<protein>
    <submittedName>
        <fullName evidence="1">Uncharacterized protein</fullName>
    </submittedName>
</protein>
<organism evidence="1 2">
    <name type="scientific">Streptomyces chartreusis</name>
    <dbReference type="NCBI Taxonomy" id="1969"/>
    <lineage>
        <taxon>Bacteria</taxon>
        <taxon>Bacillati</taxon>
        <taxon>Actinomycetota</taxon>
        <taxon>Actinomycetes</taxon>
        <taxon>Kitasatosporales</taxon>
        <taxon>Streptomycetaceae</taxon>
        <taxon>Streptomyces</taxon>
    </lineage>
</organism>
<name>A0A7H8T369_STRCX</name>
<dbReference type="Proteomes" id="UP000509418">
    <property type="component" value="Chromosome"/>
</dbReference>